<dbReference type="PANTHER" id="PTHR13604">
    <property type="entry name" value="DC12-RELATED"/>
    <property type="match status" value="1"/>
</dbReference>
<dbReference type="Gene3D" id="3.90.1680.10">
    <property type="entry name" value="SOS response associated peptidase-like"/>
    <property type="match status" value="1"/>
</dbReference>
<keyword evidence="7" id="KW-0456">Lyase</keyword>
<dbReference type="EMBL" id="RKHK01000001">
    <property type="protein sequence ID" value="ROR74496.1"/>
    <property type="molecule type" value="Genomic_DNA"/>
</dbReference>
<dbReference type="SUPFAM" id="SSF143081">
    <property type="entry name" value="BB1717-like"/>
    <property type="match status" value="1"/>
</dbReference>
<gene>
    <name evidence="9" type="ORF">EDD31_2914</name>
</gene>
<dbReference type="GO" id="GO:0003697">
    <property type="term" value="F:single-stranded DNA binding"/>
    <property type="evidence" value="ECO:0007669"/>
    <property type="project" value="InterPro"/>
</dbReference>
<evidence type="ECO:0000256" key="3">
    <source>
        <dbReference type="ARBA" id="ARBA00022763"/>
    </source>
</evidence>
<protein>
    <recommendedName>
        <fullName evidence="8">Abasic site processing protein</fullName>
        <ecNumber evidence="8">3.4.-.-</ecNumber>
    </recommendedName>
</protein>
<dbReference type="Proteomes" id="UP000280668">
    <property type="component" value="Unassembled WGS sequence"/>
</dbReference>
<evidence type="ECO:0000256" key="6">
    <source>
        <dbReference type="ARBA" id="ARBA00023125"/>
    </source>
</evidence>
<dbReference type="OrthoDB" id="9782620at2"/>
<keyword evidence="10" id="KW-1185">Reference proteome</keyword>
<evidence type="ECO:0000256" key="4">
    <source>
        <dbReference type="ARBA" id="ARBA00022801"/>
    </source>
</evidence>
<evidence type="ECO:0000313" key="9">
    <source>
        <dbReference type="EMBL" id="ROR74496.1"/>
    </source>
</evidence>
<keyword evidence="5" id="KW-0190">Covalent protein-DNA linkage</keyword>
<dbReference type="PANTHER" id="PTHR13604:SF0">
    <property type="entry name" value="ABASIC SITE PROCESSING PROTEIN HMCES"/>
    <property type="match status" value="1"/>
</dbReference>
<evidence type="ECO:0000256" key="1">
    <source>
        <dbReference type="ARBA" id="ARBA00008136"/>
    </source>
</evidence>
<name>A0A3N2BGW7_9MICO</name>
<dbReference type="RefSeq" id="WP_123304849.1">
    <property type="nucleotide sequence ID" value="NZ_RKHK01000001.1"/>
</dbReference>
<keyword evidence="3" id="KW-0227">DNA damage</keyword>
<evidence type="ECO:0000256" key="7">
    <source>
        <dbReference type="ARBA" id="ARBA00023239"/>
    </source>
</evidence>
<dbReference type="Pfam" id="PF02586">
    <property type="entry name" value="SRAP"/>
    <property type="match status" value="1"/>
</dbReference>
<dbReference type="InterPro" id="IPR003738">
    <property type="entry name" value="SRAP"/>
</dbReference>
<sequence length="267" mass="28955">MCGRFAQATGDRGLIDAFSIHQVMASELGPSWNVAPTHPAYVILERYEDAAGPVTDATAASPALTRQLRTLRWGLVPSWAKDPAIGSRMINARSETVTEKPSFRTAAGKRRCLVPAAGYYEWQKLGTGSRPRKQPYFLHGGDLDTPPGSEPLLAFAGLYEAWRDPSLPEDHPDPWLRTFTVLTRPATDALGHIHDRSPVLVPRELHGDWLDPDLTEVDSLMAAIPEPHLSPRPVSPAVGNVGNNGAHLIEPIELDGAPPSDSSTDSP</sequence>
<comment type="caution">
    <text evidence="9">The sequence shown here is derived from an EMBL/GenBank/DDBJ whole genome shotgun (WGS) entry which is preliminary data.</text>
</comment>
<dbReference type="GO" id="GO:0006508">
    <property type="term" value="P:proteolysis"/>
    <property type="evidence" value="ECO:0007669"/>
    <property type="project" value="UniProtKB-KW"/>
</dbReference>
<dbReference type="EC" id="3.4.-.-" evidence="8"/>
<evidence type="ECO:0000256" key="8">
    <source>
        <dbReference type="RuleBase" id="RU364100"/>
    </source>
</evidence>
<dbReference type="GO" id="GO:0008233">
    <property type="term" value="F:peptidase activity"/>
    <property type="evidence" value="ECO:0007669"/>
    <property type="project" value="UniProtKB-KW"/>
</dbReference>
<proteinExistence type="inferred from homology"/>
<comment type="similarity">
    <text evidence="1 8">Belongs to the SOS response-associated peptidase family.</text>
</comment>
<evidence type="ECO:0000256" key="5">
    <source>
        <dbReference type="ARBA" id="ARBA00023124"/>
    </source>
</evidence>
<reference evidence="9 10" key="1">
    <citation type="submission" date="2018-11" db="EMBL/GenBank/DDBJ databases">
        <title>Sequencing the genomes of 1000 actinobacteria strains.</title>
        <authorList>
            <person name="Klenk H.-P."/>
        </authorList>
    </citation>
    <scope>NUCLEOTIDE SEQUENCE [LARGE SCALE GENOMIC DNA]</scope>
    <source>
        <strain evidence="9 10">DSM 11294</strain>
    </source>
</reference>
<dbReference type="AlphaFoldDB" id="A0A3N2BGW7"/>
<dbReference type="GO" id="GO:0106300">
    <property type="term" value="P:protein-DNA covalent cross-linking repair"/>
    <property type="evidence" value="ECO:0007669"/>
    <property type="project" value="InterPro"/>
</dbReference>
<dbReference type="GO" id="GO:0016829">
    <property type="term" value="F:lyase activity"/>
    <property type="evidence" value="ECO:0007669"/>
    <property type="project" value="UniProtKB-KW"/>
</dbReference>
<accession>A0A3N2BGW7</accession>
<organism evidence="9 10">
    <name type="scientific">Bogoriella caseilytica</name>
    <dbReference type="NCBI Taxonomy" id="56055"/>
    <lineage>
        <taxon>Bacteria</taxon>
        <taxon>Bacillati</taxon>
        <taxon>Actinomycetota</taxon>
        <taxon>Actinomycetes</taxon>
        <taxon>Micrococcales</taxon>
        <taxon>Bogoriellaceae</taxon>
        <taxon>Bogoriella</taxon>
    </lineage>
</organism>
<evidence type="ECO:0000313" key="10">
    <source>
        <dbReference type="Proteomes" id="UP000280668"/>
    </source>
</evidence>
<keyword evidence="6" id="KW-0238">DNA-binding</keyword>
<evidence type="ECO:0000256" key="2">
    <source>
        <dbReference type="ARBA" id="ARBA00022670"/>
    </source>
</evidence>
<keyword evidence="4 8" id="KW-0378">Hydrolase</keyword>
<keyword evidence="2 8" id="KW-0645">Protease</keyword>
<dbReference type="InterPro" id="IPR036590">
    <property type="entry name" value="SRAP-like"/>
</dbReference>